<keyword evidence="10 15" id="KW-0460">Magnesium</keyword>
<dbReference type="AlphaFoldDB" id="A0A6B0YTL6"/>
<evidence type="ECO:0000256" key="12">
    <source>
        <dbReference type="ARBA" id="ARBA00023239"/>
    </source>
</evidence>
<evidence type="ECO:0000256" key="14">
    <source>
        <dbReference type="ARBA" id="ARBA00047683"/>
    </source>
</evidence>
<evidence type="ECO:0000259" key="16">
    <source>
        <dbReference type="Pfam" id="PF00425"/>
    </source>
</evidence>
<organism evidence="18">
    <name type="scientific">Caldilineaceae bacterium SB0664_bin_27</name>
    <dbReference type="NCBI Taxonomy" id="2605260"/>
    <lineage>
        <taxon>Bacteria</taxon>
        <taxon>Bacillati</taxon>
        <taxon>Chloroflexota</taxon>
        <taxon>Caldilineae</taxon>
        <taxon>Caldilineales</taxon>
        <taxon>Caldilineaceae</taxon>
    </lineage>
</organism>
<evidence type="ECO:0000256" key="4">
    <source>
        <dbReference type="ARBA" id="ARBA00011575"/>
    </source>
</evidence>
<dbReference type="InterPro" id="IPR005256">
    <property type="entry name" value="Anth_synth_I_PabB"/>
</dbReference>
<evidence type="ECO:0000259" key="17">
    <source>
        <dbReference type="Pfam" id="PF04715"/>
    </source>
</evidence>
<evidence type="ECO:0000256" key="11">
    <source>
        <dbReference type="ARBA" id="ARBA00023141"/>
    </source>
</evidence>
<evidence type="ECO:0000256" key="10">
    <source>
        <dbReference type="ARBA" id="ARBA00022842"/>
    </source>
</evidence>
<evidence type="ECO:0000313" key="18">
    <source>
        <dbReference type="EMBL" id="MXY94390.1"/>
    </source>
</evidence>
<dbReference type="InterPro" id="IPR005801">
    <property type="entry name" value="ADC_synthase"/>
</dbReference>
<comment type="cofactor">
    <cofactor evidence="1 15">
        <name>Mg(2+)</name>
        <dbReference type="ChEBI" id="CHEBI:18420"/>
    </cofactor>
</comment>
<dbReference type="Gene3D" id="3.60.120.10">
    <property type="entry name" value="Anthranilate synthase"/>
    <property type="match status" value="1"/>
</dbReference>
<dbReference type="EC" id="4.1.3.27" evidence="5 15"/>
<dbReference type="GO" id="GO:0004049">
    <property type="term" value="F:anthranilate synthase activity"/>
    <property type="evidence" value="ECO:0007669"/>
    <property type="project" value="UniProtKB-EC"/>
</dbReference>
<name>A0A6B0YTL6_9CHLR</name>
<feature type="domain" description="Anthranilate synthase component I N-terminal" evidence="17">
    <location>
        <begin position="30"/>
        <end position="170"/>
    </location>
</feature>
<comment type="similarity">
    <text evidence="3 15">Belongs to the anthranilate synthase component I family.</text>
</comment>
<dbReference type="Pfam" id="PF00425">
    <property type="entry name" value="Chorismate_bind"/>
    <property type="match status" value="1"/>
</dbReference>
<evidence type="ECO:0000256" key="6">
    <source>
        <dbReference type="ARBA" id="ARBA00020653"/>
    </source>
</evidence>
<dbReference type="SUPFAM" id="SSF56322">
    <property type="entry name" value="ADC synthase"/>
    <property type="match status" value="1"/>
</dbReference>
<dbReference type="Pfam" id="PF04715">
    <property type="entry name" value="Anth_synt_I_N"/>
    <property type="match status" value="1"/>
</dbReference>
<accession>A0A6B0YTL6</accession>
<evidence type="ECO:0000256" key="15">
    <source>
        <dbReference type="RuleBase" id="RU364045"/>
    </source>
</evidence>
<proteinExistence type="inferred from homology"/>
<evidence type="ECO:0000256" key="8">
    <source>
        <dbReference type="ARBA" id="ARBA00022723"/>
    </source>
</evidence>
<dbReference type="InterPro" id="IPR006805">
    <property type="entry name" value="Anth_synth_I_N"/>
</dbReference>
<dbReference type="UniPathway" id="UPA00035">
    <property type="reaction ID" value="UER00040"/>
</dbReference>
<evidence type="ECO:0000256" key="9">
    <source>
        <dbReference type="ARBA" id="ARBA00022822"/>
    </source>
</evidence>
<dbReference type="GO" id="GO:0046872">
    <property type="term" value="F:metal ion binding"/>
    <property type="evidence" value="ECO:0007669"/>
    <property type="project" value="UniProtKB-KW"/>
</dbReference>
<keyword evidence="12 15" id="KW-0456">Lyase</keyword>
<evidence type="ECO:0000256" key="13">
    <source>
        <dbReference type="ARBA" id="ARBA00025634"/>
    </source>
</evidence>
<sequence>MATYRPSLDEVRELAATGNTIPVFRELPADLETPVSVYLKLRNGGPSFLLESVVKGEQVGRYSFLGVRPPLTLCAQGDQLVIGGADGAELERRKGDPFEAVRSLLAERCPVEIPGLPRFSGGAVGYFGYDTVRFVERLPETAKRKLDIPDMLLLFSDNLVVFDHVQHKLLVIANMQTPGQGLDSSEQIDAAYADAVARIDEIVSDLRQPLSPPVNAPVNGDAEWRSNFTKEEYEEIVRQAKEYIAAGDIFQVVPSQRLSRPTDAEPFAIYRVLRMLNPSPYMYFLEFNCVAGLEETSGTDEPLRIIGSSPEMHVRLEDGRAYLHPIAGTRWRGESAAEDDALAEGLLNDPKERAEHVMLVDLGRNDLGRVCEYGTVKVPEMMVIERYSHVMHIVSDVQGELASGHDAISLLKATFPAGTVSGAPKVRAMEIIEELEGLRRGLYAGAVGYIDYDGTMDTCIAIRTIVMQGKTCHLQAGGGIVADSDPTYEWEETLNKAKALSAAVQRAEEGFDD</sequence>
<keyword evidence="7 15" id="KW-0028">Amino-acid biosynthesis</keyword>
<gene>
    <name evidence="15 18" type="primary">trpE</name>
    <name evidence="18" type="ORF">F4Y42_13200</name>
</gene>
<keyword evidence="9 15" id="KW-0822">Tryptophan biosynthesis</keyword>
<comment type="pathway">
    <text evidence="2 15">Amino-acid biosynthesis; L-tryptophan biosynthesis; L-tryptophan from chorismate: step 1/5.</text>
</comment>
<evidence type="ECO:0000256" key="1">
    <source>
        <dbReference type="ARBA" id="ARBA00001946"/>
    </source>
</evidence>
<comment type="function">
    <text evidence="13 15">Part of a heterotetrameric complex that catalyzes the two-step biosynthesis of anthranilate, an intermediate in the biosynthesis of L-tryptophan. In the first step, the glutamine-binding beta subunit (TrpG) of anthranilate synthase (AS) provides the glutamine amidotransferase activity which generates ammonia as a substrate that, along with chorismate, is used in the second step, catalyzed by the large alpha subunit of AS (TrpE) to produce anthranilate. In the absence of TrpG, TrpE can synthesize anthranilate directly from chorismate and high concentrations of ammonia.</text>
</comment>
<dbReference type="PANTHER" id="PTHR11236">
    <property type="entry name" value="AMINOBENZOATE/ANTHRANILATE SYNTHASE"/>
    <property type="match status" value="1"/>
</dbReference>
<dbReference type="EMBL" id="VXRG01000109">
    <property type="protein sequence ID" value="MXY94390.1"/>
    <property type="molecule type" value="Genomic_DNA"/>
</dbReference>
<comment type="caution">
    <text evidence="18">The sequence shown here is derived from an EMBL/GenBank/DDBJ whole genome shotgun (WGS) entry which is preliminary data.</text>
</comment>
<evidence type="ECO:0000256" key="5">
    <source>
        <dbReference type="ARBA" id="ARBA00012266"/>
    </source>
</evidence>
<protein>
    <recommendedName>
        <fullName evidence="6 15">Anthranilate synthase component 1</fullName>
        <ecNumber evidence="5 15">4.1.3.27</ecNumber>
    </recommendedName>
</protein>
<feature type="domain" description="Chorismate-utilising enzyme C-terminal" evidence="16">
    <location>
        <begin position="230"/>
        <end position="496"/>
    </location>
</feature>
<dbReference type="GO" id="GO:0000162">
    <property type="term" value="P:L-tryptophan biosynthetic process"/>
    <property type="evidence" value="ECO:0007669"/>
    <property type="project" value="UniProtKB-UniPathway"/>
</dbReference>
<evidence type="ECO:0000256" key="7">
    <source>
        <dbReference type="ARBA" id="ARBA00022605"/>
    </source>
</evidence>
<comment type="subunit">
    <text evidence="4 15">Heterotetramer consisting of two non-identical subunits: a beta subunit (TrpG) and a large alpha subunit (TrpE).</text>
</comment>
<dbReference type="NCBIfam" id="TIGR00564">
    <property type="entry name" value="trpE_most"/>
    <property type="match status" value="1"/>
</dbReference>
<reference evidence="18" key="1">
    <citation type="submission" date="2019-09" db="EMBL/GenBank/DDBJ databases">
        <title>Characterisation of the sponge microbiome using genome-centric metagenomics.</title>
        <authorList>
            <person name="Engelberts J.P."/>
            <person name="Robbins S.J."/>
            <person name="De Goeij J.M."/>
            <person name="Aranda M."/>
            <person name="Bell S.C."/>
            <person name="Webster N.S."/>
        </authorList>
    </citation>
    <scope>NUCLEOTIDE SEQUENCE</scope>
    <source>
        <strain evidence="18">SB0664_bin_27</strain>
    </source>
</reference>
<keyword evidence="11 15" id="KW-0057">Aromatic amino acid biosynthesis</keyword>
<dbReference type="PANTHER" id="PTHR11236:SF48">
    <property type="entry name" value="ISOCHORISMATE SYNTHASE MENF"/>
    <property type="match status" value="1"/>
</dbReference>
<dbReference type="PRINTS" id="PR00095">
    <property type="entry name" value="ANTSNTHASEI"/>
</dbReference>
<dbReference type="InterPro" id="IPR015890">
    <property type="entry name" value="Chorismate_C"/>
</dbReference>
<evidence type="ECO:0000256" key="2">
    <source>
        <dbReference type="ARBA" id="ARBA00004873"/>
    </source>
</evidence>
<evidence type="ECO:0000256" key="3">
    <source>
        <dbReference type="ARBA" id="ARBA00009562"/>
    </source>
</evidence>
<dbReference type="InterPro" id="IPR019999">
    <property type="entry name" value="Anth_synth_I-like"/>
</dbReference>
<keyword evidence="8 15" id="KW-0479">Metal-binding</keyword>
<comment type="catalytic activity">
    <reaction evidence="14 15">
        <text>chorismate + L-glutamine = anthranilate + pyruvate + L-glutamate + H(+)</text>
        <dbReference type="Rhea" id="RHEA:21732"/>
        <dbReference type="ChEBI" id="CHEBI:15361"/>
        <dbReference type="ChEBI" id="CHEBI:15378"/>
        <dbReference type="ChEBI" id="CHEBI:16567"/>
        <dbReference type="ChEBI" id="CHEBI:29748"/>
        <dbReference type="ChEBI" id="CHEBI:29985"/>
        <dbReference type="ChEBI" id="CHEBI:58359"/>
        <dbReference type="EC" id="4.1.3.27"/>
    </reaction>
</comment>